<accession>A0A1M5VZR2</accession>
<keyword evidence="5" id="KW-0175">Coiled coil</keyword>
<dbReference type="EMBL" id="FQXU01000004">
    <property type="protein sequence ID" value="SHH80423.1"/>
    <property type="molecule type" value="Genomic_DNA"/>
</dbReference>
<dbReference type="PANTHER" id="PTHR30204">
    <property type="entry name" value="REDOX-CYCLING DRUG-SENSING TRANSCRIPTIONAL ACTIVATOR SOXR"/>
    <property type="match status" value="1"/>
</dbReference>
<evidence type="ECO:0000313" key="8">
    <source>
        <dbReference type="Proteomes" id="UP000184241"/>
    </source>
</evidence>
<evidence type="ECO:0000259" key="6">
    <source>
        <dbReference type="PROSITE" id="PS50937"/>
    </source>
</evidence>
<proteinExistence type="predicted"/>
<evidence type="ECO:0000256" key="3">
    <source>
        <dbReference type="ARBA" id="ARBA00023125"/>
    </source>
</evidence>
<dbReference type="InterPro" id="IPR009061">
    <property type="entry name" value="DNA-bd_dom_put_sf"/>
</dbReference>
<dbReference type="PROSITE" id="PS50937">
    <property type="entry name" value="HTH_MERR_2"/>
    <property type="match status" value="1"/>
</dbReference>
<keyword evidence="1" id="KW-0678">Repressor</keyword>
<evidence type="ECO:0000256" key="4">
    <source>
        <dbReference type="ARBA" id="ARBA00023163"/>
    </source>
</evidence>
<dbReference type="RefSeq" id="WP_073017055.1">
    <property type="nucleotide sequence ID" value="NZ_FQXU01000004.1"/>
</dbReference>
<dbReference type="InterPro" id="IPR047057">
    <property type="entry name" value="MerR_fam"/>
</dbReference>
<sequence length="131" mass="15573">MKNYYKIGEVVKKLNINRETIRYYENIGLLTENKRDKNGYRLYSEDEVEKVEFILMVKSYGFSLKEIKVIFDEVYEDILGGHVEGIKIIVEEKIKELQVKIDALSETKKLLEKVNDNVLSENRECYRKENK</sequence>
<dbReference type="Proteomes" id="UP000184241">
    <property type="component" value="Unassembled WGS sequence"/>
</dbReference>
<evidence type="ECO:0000256" key="2">
    <source>
        <dbReference type="ARBA" id="ARBA00023015"/>
    </source>
</evidence>
<gene>
    <name evidence="7" type="ORF">SAMN02745941_00853</name>
</gene>
<dbReference type="Pfam" id="PF13411">
    <property type="entry name" value="MerR_1"/>
    <property type="match status" value="1"/>
</dbReference>
<dbReference type="SMART" id="SM00422">
    <property type="entry name" value="HTH_MERR"/>
    <property type="match status" value="1"/>
</dbReference>
<organism evidence="7 8">
    <name type="scientific">Clostridium intestinale DSM 6191</name>
    <dbReference type="NCBI Taxonomy" id="1121320"/>
    <lineage>
        <taxon>Bacteria</taxon>
        <taxon>Bacillati</taxon>
        <taxon>Bacillota</taxon>
        <taxon>Clostridia</taxon>
        <taxon>Eubacteriales</taxon>
        <taxon>Clostridiaceae</taxon>
        <taxon>Clostridium</taxon>
    </lineage>
</organism>
<evidence type="ECO:0000256" key="5">
    <source>
        <dbReference type="SAM" id="Coils"/>
    </source>
</evidence>
<dbReference type="SUPFAM" id="SSF46955">
    <property type="entry name" value="Putative DNA-binding domain"/>
    <property type="match status" value="1"/>
</dbReference>
<name>A0A1M5VZR2_9CLOT</name>
<reference evidence="7 8" key="1">
    <citation type="submission" date="2016-11" db="EMBL/GenBank/DDBJ databases">
        <authorList>
            <person name="Jaros S."/>
            <person name="Januszkiewicz K."/>
            <person name="Wedrychowicz H."/>
        </authorList>
    </citation>
    <scope>NUCLEOTIDE SEQUENCE [LARGE SCALE GENOMIC DNA]</scope>
    <source>
        <strain evidence="7 8">DSM 6191</strain>
    </source>
</reference>
<feature type="domain" description="HTH merR-type" evidence="6">
    <location>
        <begin position="4"/>
        <end position="73"/>
    </location>
</feature>
<dbReference type="PANTHER" id="PTHR30204:SF69">
    <property type="entry name" value="MERR-FAMILY TRANSCRIPTIONAL REGULATOR"/>
    <property type="match status" value="1"/>
</dbReference>
<evidence type="ECO:0000256" key="1">
    <source>
        <dbReference type="ARBA" id="ARBA00022491"/>
    </source>
</evidence>
<evidence type="ECO:0000313" key="7">
    <source>
        <dbReference type="EMBL" id="SHH80423.1"/>
    </source>
</evidence>
<dbReference type="PRINTS" id="PR00040">
    <property type="entry name" value="HTHMERR"/>
</dbReference>
<dbReference type="InterPro" id="IPR000551">
    <property type="entry name" value="MerR-type_HTH_dom"/>
</dbReference>
<feature type="coiled-coil region" evidence="5">
    <location>
        <begin position="87"/>
        <end position="124"/>
    </location>
</feature>
<protein>
    <submittedName>
        <fullName evidence="7">MerR family transcriptional regulator, Zn(II)-responsive regulator of zntA</fullName>
    </submittedName>
</protein>
<dbReference type="GO" id="GO:0003677">
    <property type="term" value="F:DNA binding"/>
    <property type="evidence" value="ECO:0007669"/>
    <property type="project" value="UniProtKB-KW"/>
</dbReference>
<dbReference type="Gene3D" id="1.10.1660.10">
    <property type="match status" value="1"/>
</dbReference>
<dbReference type="GO" id="GO:0003700">
    <property type="term" value="F:DNA-binding transcription factor activity"/>
    <property type="evidence" value="ECO:0007669"/>
    <property type="project" value="InterPro"/>
</dbReference>
<keyword evidence="2" id="KW-0805">Transcription regulation</keyword>
<dbReference type="AlphaFoldDB" id="A0A1M5VZR2"/>
<keyword evidence="3" id="KW-0238">DNA-binding</keyword>
<keyword evidence="4" id="KW-0804">Transcription</keyword>